<reference evidence="2 3" key="1">
    <citation type="submission" date="2013-08" db="EMBL/GenBank/DDBJ databases">
        <title>Study of Ammonical-Nitrogen removal by Nitrification Denitrification process using lab isolates.</title>
        <authorList>
            <person name="Khardenavis A.A."/>
            <person name="Pal R.R."/>
            <person name="Kapley A."/>
            <person name="Qureshi A."/>
            <person name="Purohit H.J."/>
        </authorList>
    </citation>
    <scope>NUCLEOTIDE SEQUENCE [LARGE SCALE GENOMIC DNA]</scope>
    <source>
        <strain evidence="2 3">EGD-HP18</strain>
    </source>
</reference>
<evidence type="ECO:0000313" key="2">
    <source>
        <dbReference type="EMBL" id="ERH73115.1"/>
    </source>
</evidence>
<organism evidence="2 3">
    <name type="scientific">Acinetobacter baumannii EGD-HP18</name>
    <dbReference type="NCBI Taxonomy" id="1358412"/>
    <lineage>
        <taxon>Bacteria</taxon>
        <taxon>Pseudomonadati</taxon>
        <taxon>Pseudomonadota</taxon>
        <taxon>Gammaproteobacteria</taxon>
        <taxon>Moraxellales</taxon>
        <taxon>Moraxellaceae</taxon>
        <taxon>Acinetobacter</taxon>
        <taxon>Acinetobacter calcoaceticus/baumannii complex</taxon>
    </lineage>
</organism>
<protein>
    <recommendedName>
        <fullName evidence="1">KAP NTPase domain-containing protein</fullName>
    </recommendedName>
</protein>
<name>A0AAV3K4T9_ACIBA</name>
<comment type="caution">
    <text evidence="2">The sequence shown here is derived from an EMBL/GenBank/DDBJ whole genome shotgun (WGS) entry which is preliminary data.</text>
</comment>
<feature type="domain" description="KAP NTPase" evidence="1">
    <location>
        <begin position="22"/>
        <end position="217"/>
    </location>
</feature>
<dbReference type="InterPro" id="IPR027417">
    <property type="entry name" value="P-loop_NTPase"/>
</dbReference>
<dbReference type="EMBL" id="AVST01000001">
    <property type="protein sequence ID" value="ERH73115.1"/>
    <property type="molecule type" value="Genomic_DNA"/>
</dbReference>
<evidence type="ECO:0000259" key="1">
    <source>
        <dbReference type="Pfam" id="PF07693"/>
    </source>
</evidence>
<accession>A0AAV3K4T9</accession>
<dbReference type="InterPro" id="IPR011646">
    <property type="entry name" value="KAP_P-loop"/>
</dbReference>
<dbReference type="AlphaFoldDB" id="A0AAV3K4T9"/>
<dbReference type="SUPFAM" id="SSF52540">
    <property type="entry name" value="P-loop containing nucleoside triphosphate hydrolases"/>
    <property type="match status" value="1"/>
</dbReference>
<proteinExistence type="predicted"/>
<dbReference type="Proteomes" id="UP000016517">
    <property type="component" value="Unassembled WGS sequence"/>
</dbReference>
<dbReference type="Pfam" id="PF07693">
    <property type="entry name" value="KAP_NTPase"/>
    <property type="match status" value="1"/>
</dbReference>
<sequence>MNVLDKEKRLKELLENNIRNEKIGTAIAITGPWGVGKTFFWNKFYKNATYKEIRDKKNFYYEASRINYESIFDCRKYAYISLFGIENLSDLKNTICTKLTLNPHAKSDIDRFEFIQLLKNTLAQFRDVKVSSYGVSTSARVLESLLFLQVKNSIICFDDFERMSKNLDIKDVMGLANYLKLEKNCQIILILDEDKSDNKNKDKYSSYKEKLVDETIILSSVEPLIRENTSGFDERLVELMISFADHLEIHNFRFFQKVIKLYQNFLNRLPTEVAYSTKEIILTRILQGYLITDFGNELKISWKDFTIEEFVKIYDENEKDKLDDIRAKTLINFNKVFNGAFNNSDGWFIQFKNWFEQRDLDSPILYSLANSEMISEEKNRIKEEKSRLWKNFWNNQIDEEFPSKLYEIYILLIGTEDIENLVYAHEILMKLNAQELAYKLKANIYRWINSELKKDKTSFIESFTSWRRSKNIFYDYVDKYEKQHLYEGLPDLLEVIYDYTIQKSWKKEHVYALEVATEAEWEKLLFELIPNDDRFNNVNSSLIATKMIKQSMEPKLNSKIKQIIIKIYQRKGQKSVFYKRYMDYLISRLDN</sequence>
<evidence type="ECO:0000313" key="3">
    <source>
        <dbReference type="Proteomes" id="UP000016517"/>
    </source>
</evidence>
<gene>
    <name evidence="2" type="ORF">N173_01320</name>
</gene>
<dbReference type="RefSeq" id="WP_021510199.1">
    <property type="nucleotide sequence ID" value="NZ_AVST01000001.1"/>
</dbReference>
<dbReference type="Gene3D" id="3.40.50.300">
    <property type="entry name" value="P-loop containing nucleotide triphosphate hydrolases"/>
    <property type="match status" value="1"/>
</dbReference>